<dbReference type="Proteomes" id="UP000179807">
    <property type="component" value="Unassembled WGS sequence"/>
</dbReference>
<feature type="compositionally biased region" description="Low complexity" evidence="1">
    <location>
        <begin position="571"/>
        <end position="583"/>
    </location>
</feature>
<evidence type="ECO:0000313" key="3">
    <source>
        <dbReference type="Proteomes" id="UP000179807"/>
    </source>
</evidence>
<protein>
    <submittedName>
        <fullName evidence="2">Uncharacterized protein</fullName>
    </submittedName>
</protein>
<organism evidence="2 3">
    <name type="scientific">Tritrichomonas foetus</name>
    <dbReference type="NCBI Taxonomy" id="1144522"/>
    <lineage>
        <taxon>Eukaryota</taxon>
        <taxon>Metamonada</taxon>
        <taxon>Parabasalia</taxon>
        <taxon>Tritrichomonadida</taxon>
        <taxon>Tritrichomonadidae</taxon>
        <taxon>Tritrichomonas</taxon>
    </lineage>
</organism>
<feature type="region of interest" description="Disordered" evidence="1">
    <location>
        <begin position="464"/>
        <end position="498"/>
    </location>
</feature>
<evidence type="ECO:0000256" key="1">
    <source>
        <dbReference type="SAM" id="MobiDB-lite"/>
    </source>
</evidence>
<feature type="region of interest" description="Disordered" evidence="1">
    <location>
        <begin position="1"/>
        <end position="27"/>
    </location>
</feature>
<feature type="region of interest" description="Disordered" evidence="1">
    <location>
        <begin position="621"/>
        <end position="659"/>
    </location>
</feature>
<name>A0A1J4J7L4_9EUKA</name>
<feature type="compositionally biased region" description="Polar residues" evidence="1">
    <location>
        <begin position="560"/>
        <end position="570"/>
    </location>
</feature>
<evidence type="ECO:0000313" key="2">
    <source>
        <dbReference type="EMBL" id="OHS94649.1"/>
    </source>
</evidence>
<dbReference type="RefSeq" id="XP_068347786.1">
    <property type="nucleotide sequence ID" value="XM_068512502.1"/>
</dbReference>
<dbReference type="VEuPathDB" id="TrichDB:TRFO_39205"/>
<feature type="region of interest" description="Disordered" evidence="1">
    <location>
        <begin position="560"/>
        <end position="583"/>
    </location>
</feature>
<dbReference type="EMBL" id="MLAK01001303">
    <property type="protein sequence ID" value="OHS94649.1"/>
    <property type="molecule type" value="Genomic_DNA"/>
</dbReference>
<gene>
    <name evidence="2" type="ORF">TRFO_39205</name>
</gene>
<sequence length="898" mass="104330">MHNPRRLSPPPRGPRIHTRQLSDSPASQFSDRINNFIIAKNPADIVSKFDSSKRKTDIENIEITEKDFSLNKMRNEFRTLASTVSRSLKQKDSSSFRRVDSDIFSTLLPFSSMEFQNDSFFRNKIISNENSEDEDLKTNYVSSVNSNKNILNNENVDKNAKQTNFQNHQINSFQIDNKQNEIEIETSSSTSIYSDTVPYRPCQTPFAVNHTEIDCFPENNQKDEHNSKLYLKIQSPNPKKLNTPNDSIHNDSIHSDSIHSDSIHSDSIHIALIAEDHSNAEENDFIFELFPYFKNISRKKVVKLDEKIFNDFENENETNKNKFIIHEPRYKEKGKFIIKSSELFVTPPQHQINNDNTEFTHQQQNFHSNPNDEEVEIVRGKLKGEEKSKESAIKKENTMSLTEKEIDENEQSYNTSQECELSDNAPLINKISSQNIKNQKKNESSSFSLEYDEFIDVLTNSKKEAKKRHNDFESDKKISKSNIIEPGSNNENPDEENNLKDLYLNTKNNESNVFDQRNIHSHNNKKTISIHEHSIPTNFPNNTDQKINFKQFPFERQLGNKQESEQGSYDNNSPQNNENASNSKAYNYDHYRNQKLPMVMLSTSSFQVGEDFRSNKEDITDYDISSNTSTPFHDESPLIEEEENFTEGENNTESNKGQKEKHLLENNVFTFPIPPSFLCNQLFPKTIRNPIKITAKYEDPQKNKKFIFIHNDNENQVKSETTLETNGNYENQEKSRGTFLMAKSRYFDDFDGVLRFIKTEHPEFSEEPPFQDINVGYIRSLLWINNTSNLISDPSQDSSAISLVVNNVISYVDNINNEGQINRTLIHEESLKEMPRERNTDTHLQSYESEKSNISKYFTDFEFEYKRRKTPLVLSISLNIICTSKIANTYFYSKQTHI</sequence>
<proteinExistence type="predicted"/>
<dbReference type="AlphaFoldDB" id="A0A1J4J7L4"/>
<dbReference type="GeneID" id="94847206"/>
<keyword evidence="3" id="KW-1185">Reference proteome</keyword>
<accession>A0A1J4J7L4</accession>
<feature type="compositionally biased region" description="Acidic residues" evidence="1">
    <location>
        <begin position="637"/>
        <end position="646"/>
    </location>
</feature>
<comment type="caution">
    <text evidence="2">The sequence shown here is derived from an EMBL/GenBank/DDBJ whole genome shotgun (WGS) entry which is preliminary data.</text>
</comment>
<reference evidence="2" key="1">
    <citation type="submission" date="2016-10" db="EMBL/GenBank/DDBJ databases">
        <authorList>
            <person name="Benchimol M."/>
            <person name="Almeida L.G."/>
            <person name="Vasconcelos A.T."/>
            <person name="Perreira-Neves A."/>
            <person name="Rosa I.A."/>
            <person name="Tasca T."/>
            <person name="Bogo M.R."/>
            <person name="de Souza W."/>
        </authorList>
    </citation>
    <scope>NUCLEOTIDE SEQUENCE [LARGE SCALE GENOMIC DNA]</scope>
    <source>
        <strain evidence="2">K</strain>
    </source>
</reference>